<protein>
    <submittedName>
        <fullName evidence="5">Protein PLASTID TRANSCRIPTIONALLY ACTIVE 7 isoform X2</fullName>
    </submittedName>
</protein>
<reference evidence="5" key="4">
    <citation type="submission" date="2025-04" db="UniProtKB">
        <authorList>
            <consortium name="RefSeq"/>
        </authorList>
    </citation>
    <scope>IDENTIFICATION</scope>
    <source>
        <tissue evidence="5">Leaf</tissue>
    </source>
</reference>
<accession>A0A218WRQ2</accession>
<dbReference type="RefSeq" id="XP_031384119.1">
    <property type="nucleotide sequence ID" value="XM_031528259.1"/>
</dbReference>
<evidence type="ECO:0000313" key="2">
    <source>
        <dbReference type="EMBL" id="OWM75537.1"/>
    </source>
</evidence>
<evidence type="ECO:0000313" key="3">
    <source>
        <dbReference type="Proteomes" id="UP000197138"/>
    </source>
</evidence>
<dbReference type="Proteomes" id="UP000197138">
    <property type="component" value="Unassembled WGS sequence"/>
</dbReference>
<reference evidence="2" key="2">
    <citation type="submission" date="2017-06" db="EMBL/GenBank/DDBJ databases">
        <title>The pomegranate genome and the genomics of punicalagin biosynthesis.</title>
        <authorList>
            <person name="Xu C."/>
        </authorList>
    </citation>
    <scope>NUCLEOTIDE SEQUENCE [LARGE SCALE GENOMIC DNA]</scope>
    <source>
        <tissue evidence="2">Fresh leaf</tissue>
    </source>
</reference>
<dbReference type="AlphaFoldDB" id="A0A218WRQ2"/>
<dbReference type="PANTHER" id="PTHR37257:SF1">
    <property type="entry name" value="PROTEIN PLASTID TRANSCRIPTIONALLY ACTIVE 7"/>
    <property type="match status" value="1"/>
</dbReference>
<evidence type="ECO:0000313" key="5">
    <source>
        <dbReference type="RefSeq" id="XP_031384119.1"/>
    </source>
</evidence>
<organism evidence="2 3">
    <name type="scientific">Punica granatum</name>
    <name type="common">Pomegranate</name>
    <dbReference type="NCBI Taxonomy" id="22663"/>
    <lineage>
        <taxon>Eukaryota</taxon>
        <taxon>Viridiplantae</taxon>
        <taxon>Streptophyta</taxon>
        <taxon>Embryophyta</taxon>
        <taxon>Tracheophyta</taxon>
        <taxon>Spermatophyta</taxon>
        <taxon>Magnoliopsida</taxon>
        <taxon>eudicotyledons</taxon>
        <taxon>Gunneridae</taxon>
        <taxon>Pentapetalae</taxon>
        <taxon>rosids</taxon>
        <taxon>malvids</taxon>
        <taxon>Myrtales</taxon>
        <taxon>Lythraceae</taxon>
        <taxon>Punica</taxon>
    </lineage>
</organism>
<dbReference type="EMBL" id="MTKT01003240">
    <property type="protein sequence ID" value="OWM75537.1"/>
    <property type="molecule type" value="Genomic_DNA"/>
</dbReference>
<reference evidence="3" key="1">
    <citation type="journal article" date="2017" name="Plant J.">
        <title>The pomegranate (Punica granatum L.) genome and the genomics of punicalagin biosynthesis.</title>
        <authorList>
            <person name="Qin G."/>
            <person name="Xu C."/>
            <person name="Ming R."/>
            <person name="Tang H."/>
            <person name="Guyot R."/>
            <person name="Kramer E.M."/>
            <person name="Hu Y."/>
            <person name="Yi X."/>
            <person name="Qi Y."/>
            <person name="Xu X."/>
            <person name="Gao Z."/>
            <person name="Pan H."/>
            <person name="Jian J."/>
            <person name="Tian Y."/>
            <person name="Yue Z."/>
            <person name="Xu Y."/>
        </authorList>
    </citation>
    <scope>NUCLEOTIDE SEQUENCE [LARGE SCALE GENOMIC DNA]</scope>
    <source>
        <strain evidence="3">cv. Dabenzi</strain>
    </source>
</reference>
<feature type="region of interest" description="Disordered" evidence="1">
    <location>
        <begin position="149"/>
        <end position="168"/>
    </location>
</feature>
<dbReference type="Proteomes" id="UP000515151">
    <property type="component" value="Chromosome 2"/>
</dbReference>
<name>A0A218WRQ2_PUNGR</name>
<dbReference type="GeneID" id="116197969"/>
<evidence type="ECO:0000256" key="1">
    <source>
        <dbReference type="SAM" id="MobiDB-lite"/>
    </source>
</evidence>
<dbReference type="GO" id="GO:0042793">
    <property type="term" value="P:plastid transcription"/>
    <property type="evidence" value="ECO:0007669"/>
    <property type="project" value="InterPro"/>
</dbReference>
<dbReference type="PANTHER" id="PTHR37257">
    <property type="entry name" value="PROTEIN PLASTID TRANSCRIPTIONALLY ACTIVE 7"/>
    <property type="match status" value="1"/>
</dbReference>
<dbReference type="InterPro" id="IPR038958">
    <property type="entry name" value="PTAC7"/>
</dbReference>
<reference evidence="4" key="3">
    <citation type="journal article" date="2020" name="Plant Biotechnol. J.">
        <title>The pomegranate (Punica granatum L.) draft genome dissects genetic divergence between soft- and hard-seeded cultivars.</title>
        <authorList>
            <person name="Luo X."/>
            <person name="Li H."/>
            <person name="Wu Z."/>
            <person name="Yao W."/>
            <person name="Zhao P."/>
            <person name="Cao D."/>
            <person name="Yu H."/>
            <person name="Li K."/>
            <person name="Poudel K."/>
            <person name="Zhao D."/>
            <person name="Zhang F."/>
            <person name="Xia X."/>
            <person name="Chen L."/>
            <person name="Wang Q."/>
            <person name="Jing D."/>
            <person name="Cao S."/>
        </authorList>
    </citation>
    <scope>NUCLEOTIDE SEQUENCE [LARGE SCALE GENOMIC DNA]</scope>
</reference>
<evidence type="ECO:0000313" key="4">
    <source>
        <dbReference type="Proteomes" id="UP000515151"/>
    </source>
</evidence>
<dbReference type="GO" id="GO:0000427">
    <property type="term" value="C:plastid-encoded plastid RNA polymerase complex"/>
    <property type="evidence" value="ECO:0007669"/>
    <property type="project" value="InterPro"/>
</dbReference>
<sequence>MASLTLRFPLSSSPSPVRREISPENWGRGSVKFSLRSQANSQSQGGRGRRIWRRRKLTKKDDMLKNQIERVPFLEEQERKIKESGKLLTMDIERLLLSEDNRFDFINEVAAEAKEYVENNRDEYGSTKKAILHVLSNRVNDSGFYRPEAYAESDPFKPGPGYLKEEFT</sequence>
<proteinExistence type="predicted"/>
<keyword evidence="4" id="KW-1185">Reference proteome</keyword>
<gene>
    <name evidence="5" type="primary">LOC116197969</name>
    <name evidence="2" type="ORF">CDL15_Pgr021701</name>
</gene>
<feature type="region of interest" description="Disordered" evidence="1">
    <location>
        <begin position="1"/>
        <end position="27"/>
    </location>
</feature>